<evidence type="ECO:0000256" key="2">
    <source>
        <dbReference type="ARBA" id="ARBA00010782"/>
    </source>
</evidence>
<dbReference type="PROSITE" id="PS50833">
    <property type="entry name" value="BRIX"/>
    <property type="match status" value="1"/>
</dbReference>
<name>A0A1Y2I1J2_9FUNG</name>
<dbReference type="AlphaFoldDB" id="A0A1Y2I1J2"/>
<dbReference type="PANTHER" id="PTHR12728:SF0">
    <property type="entry name" value="RIBOSOME PRODUCTION FACTOR 2 HOMOLOG"/>
    <property type="match status" value="1"/>
</dbReference>
<keyword evidence="3 4" id="KW-0539">Nucleus</keyword>
<evidence type="ECO:0000313" key="7">
    <source>
        <dbReference type="Proteomes" id="UP000193411"/>
    </source>
</evidence>
<comment type="similarity">
    <text evidence="2 4">Belongs to the RPF2 family.</text>
</comment>
<accession>A0A1Y2I1J2</accession>
<reference evidence="6 7" key="1">
    <citation type="submission" date="2016-07" db="EMBL/GenBank/DDBJ databases">
        <title>Pervasive Adenine N6-methylation of Active Genes in Fungi.</title>
        <authorList>
            <consortium name="DOE Joint Genome Institute"/>
            <person name="Mondo S.J."/>
            <person name="Dannebaum R.O."/>
            <person name="Kuo R.C."/>
            <person name="Labutti K."/>
            <person name="Haridas S."/>
            <person name="Kuo A."/>
            <person name="Salamov A."/>
            <person name="Ahrendt S.R."/>
            <person name="Lipzen A."/>
            <person name="Sullivan W."/>
            <person name="Andreopoulos W.B."/>
            <person name="Clum A."/>
            <person name="Lindquist E."/>
            <person name="Daum C."/>
            <person name="Ramamoorthy G.K."/>
            <person name="Gryganskyi A."/>
            <person name="Culley D."/>
            <person name="Magnuson J.K."/>
            <person name="James T.Y."/>
            <person name="O'Malley M.A."/>
            <person name="Stajich J.E."/>
            <person name="Spatafora J.W."/>
            <person name="Visel A."/>
            <person name="Grigoriev I.V."/>
        </authorList>
    </citation>
    <scope>NUCLEOTIDE SEQUENCE [LARGE SCALE GENOMIC DNA]</scope>
    <source>
        <strain evidence="6 7">PL171</strain>
    </source>
</reference>
<sequence length="314" mass="36061">MLRTVKAKNARTKRFLDNRAPKVVENPKTAILIRGTTTSAIVNQALADLYSLKKPNAVSFTKKNDIHPFESTQSLEFFAQKNDAAHMVVGTHNKKRPHDLTFVRMFDYQVLDMYEFGIENFVSLHDLDTPKCAIGMKPSILFQGDWESTTELRNMSNLFLDFFRGEEVSKVNLAGLEYCISLTHLNGTIHLRVYTVHLKKSGQKLPRIELVEMGPRMDLVPRRHQDPVAELWKQATKVPREIKPKKTKNVETDVFGDKFGQLHMQKQDLRGVQVRKMKGLKKTVADPAMDEGFYGSGLRQRDFRCIFLYHSFSS</sequence>
<protein>
    <recommendedName>
        <fullName evidence="4">Ribosome production factor 2 homolog</fullName>
    </recommendedName>
    <alternativeName>
        <fullName evidence="4">Ribosome biogenesis protein RPF2 homolog</fullName>
    </alternativeName>
</protein>
<evidence type="ECO:0000256" key="1">
    <source>
        <dbReference type="ARBA" id="ARBA00004604"/>
    </source>
</evidence>
<proteinExistence type="inferred from homology"/>
<dbReference type="GO" id="GO:0019843">
    <property type="term" value="F:rRNA binding"/>
    <property type="evidence" value="ECO:0007669"/>
    <property type="project" value="UniProtKB-UniRule"/>
</dbReference>
<comment type="caution">
    <text evidence="6">The sequence shown here is derived from an EMBL/GenBank/DDBJ whole genome shotgun (WGS) entry which is preliminary data.</text>
</comment>
<dbReference type="Pfam" id="PF04427">
    <property type="entry name" value="Brix"/>
    <property type="match status" value="1"/>
</dbReference>
<dbReference type="GO" id="GO:0000027">
    <property type="term" value="P:ribosomal large subunit assembly"/>
    <property type="evidence" value="ECO:0007669"/>
    <property type="project" value="InterPro"/>
</dbReference>
<evidence type="ECO:0000259" key="5">
    <source>
        <dbReference type="PROSITE" id="PS50833"/>
    </source>
</evidence>
<dbReference type="InterPro" id="IPR007109">
    <property type="entry name" value="Brix"/>
</dbReference>
<keyword evidence="7" id="KW-1185">Reference proteome</keyword>
<dbReference type="InterPro" id="IPR039770">
    <property type="entry name" value="Rpf2"/>
</dbReference>
<dbReference type="GO" id="GO:0005730">
    <property type="term" value="C:nucleolus"/>
    <property type="evidence" value="ECO:0007669"/>
    <property type="project" value="UniProtKB-SubCell"/>
</dbReference>
<gene>
    <name evidence="6" type="ORF">BCR44DRAFT_1099062</name>
</gene>
<feature type="domain" description="Brix" evidence="5">
    <location>
        <begin position="28"/>
        <end position="230"/>
    </location>
</feature>
<dbReference type="EMBL" id="MCFL01000002">
    <property type="protein sequence ID" value="ORZ40715.1"/>
    <property type="molecule type" value="Genomic_DNA"/>
</dbReference>
<evidence type="ECO:0000313" key="6">
    <source>
        <dbReference type="EMBL" id="ORZ40715.1"/>
    </source>
</evidence>
<comment type="subcellular location">
    <subcellularLocation>
        <location evidence="1 4">Nucleus</location>
        <location evidence="1 4">Nucleolus</location>
    </subcellularLocation>
</comment>
<organism evidence="6 7">
    <name type="scientific">Catenaria anguillulae PL171</name>
    <dbReference type="NCBI Taxonomy" id="765915"/>
    <lineage>
        <taxon>Eukaryota</taxon>
        <taxon>Fungi</taxon>
        <taxon>Fungi incertae sedis</taxon>
        <taxon>Blastocladiomycota</taxon>
        <taxon>Blastocladiomycetes</taxon>
        <taxon>Blastocladiales</taxon>
        <taxon>Catenariaceae</taxon>
        <taxon>Catenaria</taxon>
    </lineage>
</organism>
<evidence type="ECO:0000256" key="4">
    <source>
        <dbReference type="RuleBase" id="RU367086"/>
    </source>
</evidence>
<dbReference type="GO" id="GO:0000463">
    <property type="term" value="P:maturation of LSU-rRNA from tricistronic rRNA transcript (SSU-rRNA, 5.8S rRNA, LSU-rRNA)"/>
    <property type="evidence" value="ECO:0007669"/>
    <property type="project" value="TreeGrafter"/>
</dbReference>
<evidence type="ECO:0000256" key="3">
    <source>
        <dbReference type="ARBA" id="ARBA00023242"/>
    </source>
</evidence>
<dbReference type="PANTHER" id="PTHR12728">
    <property type="entry name" value="BRIX DOMAIN CONTAINING PROTEIN"/>
    <property type="match status" value="1"/>
</dbReference>
<dbReference type="STRING" id="765915.A0A1Y2I1J2"/>
<dbReference type="Proteomes" id="UP000193411">
    <property type="component" value="Unassembled WGS sequence"/>
</dbReference>
<dbReference type="SMART" id="SM00879">
    <property type="entry name" value="Brix"/>
    <property type="match status" value="1"/>
</dbReference>
<dbReference type="OrthoDB" id="407658at2759"/>